<dbReference type="InterPro" id="IPR007361">
    <property type="entry name" value="DUF427"/>
</dbReference>
<evidence type="ECO:0000259" key="1">
    <source>
        <dbReference type="Pfam" id="PF04248"/>
    </source>
</evidence>
<organism evidence="2 3">
    <name type="scientific">Paenibacillus agri</name>
    <dbReference type="NCBI Taxonomy" id="2744309"/>
    <lineage>
        <taxon>Bacteria</taxon>
        <taxon>Bacillati</taxon>
        <taxon>Bacillota</taxon>
        <taxon>Bacilli</taxon>
        <taxon>Bacillales</taxon>
        <taxon>Paenibacillaceae</taxon>
        <taxon>Paenibacillus</taxon>
    </lineage>
</organism>
<dbReference type="PANTHER" id="PTHR34310:SF9">
    <property type="entry name" value="BLR5716 PROTEIN"/>
    <property type="match status" value="1"/>
</dbReference>
<dbReference type="PANTHER" id="PTHR34310">
    <property type="entry name" value="DUF427 DOMAIN PROTEIN (AFU_ORTHOLOGUE AFUA_3G02220)"/>
    <property type="match status" value="1"/>
</dbReference>
<dbReference type="InterPro" id="IPR038694">
    <property type="entry name" value="DUF427_sf"/>
</dbReference>
<sequence length="269" mass="31464">MSNKKKLQFDSNPRRVRVEFEGVTIADSKNVITVHERGHLPVYYFPESDVRKDLFVESEHHSHCPWKGAASYWSIKVGDRISENAVWSYQNPIPESEPIKGYVSFYWNQVDAWFEEDEEIFVHPRDPYKRVDALQSSRHIQVVIDGVTVADSKRPIIVFETGVPVRYYLPKEDVKQEFLQETDLETRCPYKGKASYWSAEVNGTVHENIVWSYLNPIPEIPKIKEYLSFYNERVEIYVDGEKEGETSWYRSALDFFNANEIKPALVESN</sequence>
<dbReference type="EMBL" id="JABWCS010000206">
    <property type="protein sequence ID" value="NUU61045.1"/>
    <property type="molecule type" value="Genomic_DNA"/>
</dbReference>
<dbReference type="Pfam" id="PF04248">
    <property type="entry name" value="NTP_transf_9"/>
    <property type="match status" value="2"/>
</dbReference>
<dbReference type="AlphaFoldDB" id="A0A850EIZ6"/>
<dbReference type="RefSeq" id="WP_175371598.1">
    <property type="nucleotide sequence ID" value="NZ_JABWCS010000206.1"/>
</dbReference>
<dbReference type="Gene3D" id="2.170.150.40">
    <property type="entry name" value="Domain of unknown function (DUF427)"/>
    <property type="match status" value="2"/>
</dbReference>
<name>A0A850EIZ6_9BACL</name>
<keyword evidence="3" id="KW-1185">Reference proteome</keyword>
<feature type="domain" description="DUF427" evidence="1">
    <location>
        <begin position="16"/>
        <end position="107"/>
    </location>
</feature>
<protein>
    <submittedName>
        <fullName evidence="2">DUF427 domain-containing protein</fullName>
    </submittedName>
</protein>
<accession>A0A850EIZ6</accession>
<comment type="caution">
    <text evidence="2">The sequence shown here is derived from an EMBL/GenBank/DDBJ whole genome shotgun (WGS) entry which is preliminary data.</text>
</comment>
<evidence type="ECO:0000313" key="2">
    <source>
        <dbReference type="EMBL" id="NUU61045.1"/>
    </source>
</evidence>
<feature type="domain" description="DUF427" evidence="1">
    <location>
        <begin position="140"/>
        <end position="232"/>
    </location>
</feature>
<dbReference type="Proteomes" id="UP000564806">
    <property type="component" value="Unassembled WGS sequence"/>
</dbReference>
<reference evidence="2" key="1">
    <citation type="submission" date="2020-06" db="EMBL/GenBank/DDBJ databases">
        <title>Paenibacillus sp. nov., isolated from soil.</title>
        <authorList>
            <person name="Seo Y.L."/>
        </authorList>
    </citation>
    <scope>NUCLEOTIDE SEQUENCE [LARGE SCALE GENOMIC DNA]</scope>
    <source>
        <strain evidence="2">JW14</strain>
    </source>
</reference>
<proteinExistence type="predicted"/>
<gene>
    <name evidence="2" type="ORF">HPT30_11865</name>
</gene>
<evidence type="ECO:0000313" key="3">
    <source>
        <dbReference type="Proteomes" id="UP000564806"/>
    </source>
</evidence>